<comment type="pathway">
    <text evidence="1">Metabolic intermediate biosynthesis; chorismate biosynthesis; chorismate from D-erythrose 4-phosphate and phosphoenolpyruvate: step 4/7.</text>
</comment>
<keyword evidence="3" id="KW-0028">Amino-acid biosynthesis</keyword>
<dbReference type="GO" id="GO:0009073">
    <property type="term" value="P:aromatic amino acid family biosynthetic process"/>
    <property type="evidence" value="ECO:0007669"/>
    <property type="project" value="UniProtKB-KW"/>
</dbReference>
<dbReference type="EMBL" id="BMIG01000018">
    <property type="protein sequence ID" value="GGB11815.1"/>
    <property type="molecule type" value="Genomic_DNA"/>
</dbReference>
<dbReference type="RefSeq" id="WP_188709888.1">
    <property type="nucleotide sequence ID" value="NZ_BMIG01000018.1"/>
</dbReference>
<dbReference type="PANTHER" id="PTHR21089">
    <property type="entry name" value="SHIKIMATE DEHYDROGENASE"/>
    <property type="match status" value="1"/>
</dbReference>
<proteinExistence type="predicted"/>
<dbReference type="Pfam" id="PF08501">
    <property type="entry name" value="Shikimate_dh_N"/>
    <property type="match status" value="1"/>
</dbReference>
<dbReference type="InterPro" id="IPR013708">
    <property type="entry name" value="Shikimate_DH-bd_N"/>
</dbReference>
<sequence length="322" mass="33770">MLSNIQGDTDVFLIPGDPVEQVRAPEVFNLIFRTLGINAVLVPVHVAAGDIEAFVRTAFLAKNIKGMFFAIPHKSLVMGLLSACNDYGRVAGAVNGIRRNSQGELEGGLFDGKGCVSSLDYFGVAYAGKRVLILGAGGGASAIAASLAIAGDSAPAEIALYDPVPGKAQGVAGRIMAQAPDGALVVAVGSSDPAPFDLVINASPLGLHAADPLPCDVSRLAPHAAVLDILMKNQPTPLLRAVRARQQVAQPGFEMLIQQAPDYLDFFGYAEAAQAVRQDATFIREYLYPAEMAGEIRRGAKPARPATSVPIPRVGEPRLIVH</sequence>
<name>A0A916SSN4_9BURK</name>
<feature type="domain" description="Shikimate dehydrogenase substrate binding N-terminal" evidence="4">
    <location>
        <begin position="16"/>
        <end position="97"/>
    </location>
</feature>
<organism evidence="5 6">
    <name type="scientific">Polaromonas eurypsychrophila</name>
    <dbReference type="NCBI Taxonomy" id="1614635"/>
    <lineage>
        <taxon>Bacteria</taxon>
        <taxon>Pseudomonadati</taxon>
        <taxon>Pseudomonadota</taxon>
        <taxon>Betaproteobacteria</taxon>
        <taxon>Burkholderiales</taxon>
        <taxon>Comamonadaceae</taxon>
        <taxon>Polaromonas</taxon>
    </lineage>
</organism>
<dbReference type="InterPro" id="IPR036291">
    <property type="entry name" value="NAD(P)-bd_dom_sf"/>
</dbReference>
<dbReference type="SUPFAM" id="SSF51735">
    <property type="entry name" value="NAD(P)-binding Rossmann-fold domains"/>
    <property type="match status" value="1"/>
</dbReference>
<dbReference type="InterPro" id="IPR046346">
    <property type="entry name" value="Aminoacid_DH-like_N_sf"/>
</dbReference>
<evidence type="ECO:0000256" key="1">
    <source>
        <dbReference type="ARBA" id="ARBA00004871"/>
    </source>
</evidence>
<dbReference type="PANTHER" id="PTHR21089:SF1">
    <property type="entry name" value="BIFUNCTIONAL 3-DEHYDROQUINATE DEHYDRATASE_SHIKIMATE DEHYDROGENASE, CHLOROPLASTIC"/>
    <property type="match status" value="1"/>
</dbReference>
<dbReference type="Gene3D" id="3.40.50.10860">
    <property type="entry name" value="Leucine Dehydrogenase, chain A, domain 1"/>
    <property type="match status" value="1"/>
</dbReference>
<reference evidence="5" key="1">
    <citation type="journal article" date="2014" name="Int. J. Syst. Evol. Microbiol.">
        <title>Complete genome sequence of Corynebacterium casei LMG S-19264T (=DSM 44701T), isolated from a smear-ripened cheese.</title>
        <authorList>
            <consortium name="US DOE Joint Genome Institute (JGI-PGF)"/>
            <person name="Walter F."/>
            <person name="Albersmeier A."/>
            <person name="Kalinowski J."/>
            <person name="Ruckert C."/>
        </authorList>
    </citation>
    <scope>NUCLEOTIDE SEQUENCE</scope>
    <source>
        <strain evidence="5">CGMCC 1.15322</strain>
    </source>
</reference>
<dbReference type="Gene3D" id="3.40.50.720">
    <property type="entry name" value="NAD(P)-binding Rossmann-like Domain"/>
    <property type="match status" value="1"/>
</dbReference>
<evidence type="ECO:0000256" key="2">
    <source>
        <dbReference type="ARBA" id="ARBA00023002"/>
    </source>
</evidence>
<accession>A0A916SSN4</accession>
<keyword evidence="3" id="KW-0057">Aromatic amino acid biosynthesis</keyword>
<reference evidence="5" key="2">
    <citation type="submission" date="2020-09" db="EMBL/GenBank/DDBJ databases">
        <authorList>
            <person name="Sun Q."/>
            <person name="Zhou Y."/>
        </authorList>
    </citation>
    <scope>NUCLEOTIDE SEQUENCE</scope>
    <source>
        <strain evidence="5">CGMCC 1.15322</strain>
    </source>
</reference>
<dbReference type="GO" id="GO:0019632">
    <property type="term" value="P:shikimate metabolic process"/>
    <property type="evidence" value="ECO:0007669"/>
    <property type="project" value="TreeGrafter"/>
</dbReference>
<dbReference type="SUPFAM" id="SSF53223">
    <property type="entry name" value="Aminoacid dehydrogenase-like, N-terminal domain"/>
    <property type="match status" value="1"/>
</dbReference>
<dbReference type="InterPro" id="IPR022893">
    <property type="entry name" value="Shikimate_DH_fam"/>
</dbReference>
<protein>
    <submittedName>
        <fullName evidence="5">Shikimate dehydrogenase</fullName>
    </submittedName>
</protein>
<evidence type="ECO:0000259" key="4">
    <source>
        <dbReference type="Pfam" id="PF08501"/>
    </source>
</evidence>
<evidence type="ECO:0000313" key="6">
    <source>
        <dbReference type="Proteomes" id="UP000620596"/>
    </source>
</evidence>
<gene>
    <name evidence="5" type="ORF">GCM10011496_35880</name>
</gene>
<evidence type="ECO:0000313" key="5">
    <source>
        <dbReference type="EMBL" id="GGB11815.1"/>
    </source>
</evidence>
<dbReference type="GO" id="GO:0050661">
    <property type="term" value="F:NADP binding"/>
    <property type="evidence" value="ECO:0007669"/>
    <property type="project" value="TreeGrafter"/>
</dbReference>
<dbReference type="GO" id="GO:0009423">
    <property type="term" value="P:chorismate biosynthetic process"/>
    <property type="evidence" value="ECO:0007669"/>
    <property type="project" value="TreeGrafter"/>
</dbReference>
<dbReference type="AlphaFoldDB" id="A0A916SSN4"/>
<dbReference type="Proteomes" id="UP000620596">
    <property type="component" value="Unassembled WGS sequence"/>
</dbReference>
<comment type="caution">
    <text evidence="5">The sequence shown here is derived from an EMBL/GenBank/DDBJ whole genome shotgun (WGS) entry which is preliminary data.</text>
</comment>
<dbReference type="GO" id="GO:0004764">
    <property type="term" value="F:shikimate 3-dehydrogenase (NADP+) activity"/>
    <property type="evidence" value="ECO:0007669"/>
    <property type="project" value="InterPro"/>
</dbReference>
<dbReference type="GO" id="GO:0005829">
    <property type="term" value="C:cytosol"/>
    <property type="evidence" value="ECO:0007669"/>
    <property type="project" value="TreeGrafter"/>
</dbReference>
<keyword evidence="2" id="KW-0560">Oxidoreductase</keyword>
<evidence type="ECO:0000256" key="3">
    <source>
        <dbReference type="ARBA" id="ARBA00023141"/>
    </source>
</evidence>
<keyword evidence="6" id="KW-1185">Reference proteome</keyword>